<dbReference type="FunFam" id="3.30.310.80:FF:000005">
    <property type="entry name" value="Non-specific serine/threonine protein kinase"/>
    <property type="match status" value="1"/>
</dbReference>
<evidence type="ECO:0000256" key="7">
    <source>
        <dbReference type="ARBA" id="ARBA00022777"/>
    </source>
</evidence>
<evidence type="ECO:0000259" key="15">
    <source>
        <dbReference type="PROSITE" id="PS50816"/>
    </source>
</evidence>
<dbReference type="PROSITE" id="PS50816">
    <property type="entry name" value="NAF"/>
    <property type="match status" value="1"/>
</dbReference>
<proteinExistence type="inferred from homology"/>
<dbReference type="FunFam" id="3.30.200.20:FF:000096">
    <property type="entry name" value="Non-specific serine/threonine protein kinase"/>
    <property type="match status" value="1"/>
</dbReference>
<accession>A0A1J3GV56</accession>
<evidence type="ECO:0000256" key="10">
    <source>
        <dbReference type="ARBA" id="ARBA00047899"/>
    </source>
</evidence>
<dbReference type="Gene3D" id="3.30.200.20">
    <property type="entry name" value="Phosphorylase Kinase, domain 1"/>
    <property type="match status" value="1"/>
</dbReference>
<dbReference type="Pfam" id="PF03822">
    <property type="entry name" value="NAF"/>
    <property type="match status" value="1"/>
</dbReference>
<dbReference type="GO" id="GO:0106310">
    <property type="term" value="F:protein serine kinase activity"/>
    <property type="evidence" value="ECO:0007669"/>
    <property type="project" value="RHEA"/>
</dbReference>
<dbReference type="GO" id="GO:0007165">
    <property type="term" value="P:signal transduction"/>
    <property type="evidence" value="ECO:0007669"/>
    <property type="project" value="InterPro"/>
</dbReference>
<comment type="catalytic activity">
    <reaction evidence="11">
        <text>L-seryl-[protein] + ATP = O-phospho-L-seryl-[protein] + ADP + H(+)</text>
        <dbReference type="Rhea" id="RHEA:17989"/>
        <dbReference type="Rhea" id="RHEA-COMP:9863"/>
        <dbReference type="Rhea" id="RHEA-COMP:11604"/>
        <dbReference type="ChEBI" id="CHEBI:15378"/>
        <dbReference type="ChEBI" id="CHEBI:29999"/>
        <dbReference type="ChEBI" id="CHEBI:30616"/>
        <dbReference type="ChEBI" id="CHEBI:83421"/>
        <dbReference type="ChEBI" id="CHEBI:456216"/>
        <dbReference type="EC" id="2.7.11.1"/>
    </reaction>
</comment>
<feature type="domain" description="NAF" evidence="15">
    <location>
        <begin position="314"/>
        <end position="338"/>
    </location>
</feature>
<evidence type="ECO:0000256" key="1">
    <source>
        <dbReference type="ARBA" id="ARBA00001936"/>
    </source>
</evidence>
<evidence type="ECO:0000256" key="9">
    <source>
        <dbReference type="ARBA" id="ARBA00023211"/>
    </source>
</evidence>
<dbReference type="SMART" id="SM00220">
    <property type="entry name" value="S_TKc"/>
    <property type="match status" value="1"/>
</dbReference>
<comment type="similarity">
    <text evidence="2">Belongs to the protein kinase superfamily. CAMK Ser/Thr protein kinase family. SNF1 subfamily.</text>
</comment>
<organism evidence="16">
    <name type="scientific">Noccaea caerulescens</name>
    <name type="common">Alpine penny-cress</name>
    <name type="synonym">Thlaspi caerulescens</name>
    <dbReference type="NCBI Taxonomy" id="107243"/>
    <lineage>
        <taxon>Eukaryota</taxon>
        <taxon>Viridiplantae</taxon>
        <taxon>Streptophyta</taxon>
        <taxon>Embryophyta</taxon>
        <taxon>Tracheophyta</taxon>
        <taxon>Spermatophyta</taxon>
        <taxon>Magnoliopsida</taxon>
        <taxon>eudicotyledons</taxon>
        <taxon>Gunneridae</taxon>
        <taxon>Pentapetalae</taxon>
        <taxon>rosids</taxon>
        <taxon>malvids</taxon>
        <taxon>Brassicales</taxon>
        <taxon>Brassicaceae</taxon>
        <taxon>Coluteocarpeae</taxon>
        <taxon>Noccaea</taxon>
    </lineage>
</organism>
<gene>
    <name evidence="16" type="ORF">LE_TR5772_c0_g1_i1_g.21358</name>
</gene>
<dbReference type="PROSITE" id="PS00107">
    <property type="entry name" value="PROTEIN_KINASE_ATP"/>
    <property type="match status" value="1"/>
</dbReference>
<dbReference type="Pfam" id="PF00069">
    <property type="entry name" value="Pkinase"/>
    <property type="match status" value="1"/>
</dbReference>
<keyword evidence="5" id="KW-0808">Transferase</keyword>
<evidence type="ECO:0000256" key="12">
    <source>
        <dbReference type="PROSITE-ProRule" id="PRU10141"/>
    </source>
</evidence>
<dbReference type="PANTHER" id="PTHR43895">
    <property type="entry name" value="CALCIUM/CALMODULIN-DEPENDENT PROTEIN KINASE KINASE-RELATED"/>
    <property type="match status" value="1"/>
</dbReference>
<dbReference type="PROSITE" id="PS50011">
    <property type="entry name" value="PROTEIN_KINASE_DOM"/>
    <property type="match status" value="1"/>
</dbReference>
<sequence>MVGAKPVKMVENEFAGGVSTGLLHGRYELGRLLGHGTFAKVYHARNVATGKSVAMKVVGKEKVVKVGMVEQIKREISVMRMVKHPNIVELHEVMASKSKIYFAMELVRGGELFAKVAKGRLREDVARVYFQQLISAVDFCHSRGVYHRDLKPENLLLDEEGNLKVTDFGLSAFTEHLKQDGLLHTTCGTPAYVAPEVILKKGYDGAKADLWSCGVILFVLLAGYLPFQDDNLVNMYRKIYRGDFKCPGWLSSDARRLVTKLLDPNPNTRITIDKVMDSTWFKRTAARSKNEPITTTTAEVAAEDLDFSVHKSKEETETLNAFHIIALSEGFDLSPLFEEKKKEEKREMRFATSRPASSVISSLEEAAKVGNKFDVRKSESRVRIEGKQNGRKGKLAVEAEIFAVAPSFVVVEVKKDHGDTLEYNNFCSTALRPALKDILWTSTPA</sequence>
<reference evidence="16" key="1">
    <citation type="submission" date="2016-07" db="EMBL/GenBank/DDBJ databases">
        <title>De novo transcriptome assembly of four accessions of the metal hyperaccumulator plant Noccaea caerulescens.</title>
        <authorList>
            <person name="Blande D."/>
            <person name="Halimaa P."/>
            <person name="Tervahauta A.I."/>
            <person name="Aarts M.G."/>
            <person name="Karenlampi S.O."/>
        </authorList>
    </citation>
    <scope>NUCLEOTIDE SEQUENCE</scope>
</reference>
<evidence type="ECO:0000256" key="3">
    <source>
        <dbReference type="ARBA" id="ARBA00012513"/>
    </source>
</evidence>
<dbReference type="CDD" id="cd12195">
    <property type="entry name" value="CIPK_C"/>
    <property type="match status" value="1"/>
</dbReference>
<evidence type="ECO:0000256" key="11">
    <source>
        <dbReference type="ARBA" id="ARBA00048679"/>
    </source>
</evidence>
<dbReference type="InterPro" id="IPR004041">
    <property type="entry name" value="NAF_dom"/>
</dbReference>
<keyword evidence="4 13" id="KW-0723">Serine/threonine-protein kinase</keyword>
<dbReference type="PANTHER" id="PTHR43895:SF91">
    <property type="entry name" value="CBL-INTERACTING SERINE_THREONINE-PROTEIN KINASE 6"/>
    <property type="match status" value="1"/>
</dbReference>
<evidence type="ECO:0000256" key="6">
    <source>
        <dbReference type="ARBA" id="ARBA00022741"/>
    </source>
</evidence>
<evidence type="ECO:0000256" key="2">
    <source>
        <dbReference type="ARBA" id="ARBA00006234"/>
    </source>
</evidence>
<dbReference type="Gene3D" id="3.30.310.80">
    <property type="entry name" value="Kinase associated domain 1, KA1"/>
    <property type="match status" value="1"/>
</dbReference>
<dbReference type="InterPro" id="IPR011009">
    <property type="entry name" value="Kinase-like_dom_sf"/>
</dbReference>
<comment type="cofactor">
    <cofactor evidence="1">
        <name>Mn(2+)</name>
        <dbReference type="ChEBI" id="CHEBI:29035"/>
    </cofactor>
</comment>
<feature type="domain" description="Protein kinase" evidence="14">
    <location>
        <begin position="27"/>
        <end position="281"/>
    </location>
</feature>
<dbReference type="InterPro" id="IPR000719">
    <property type="entry name" value="Prot_kinase_dom"/>
</dbReference>
<evidence type="ECO:0000256" key="4">
    <source>
        <dbReference type="ARBA" id="ARBA00022527"/>
    </source>
</evidence>
<dbReference type="InterPro" id="IPR018451">
    <property type="entry name" value="NAF/FISL_domain"/>
</dbReference>
<dbReference type="EMBL" id="GEVL01017306">
    <property type="protein sequence ID" value="JAU60035.1"/>
    <property type="molecule type" value="Transcribed_RNA"/>
</dbReference>
<name>A0A1J3GV56_NOCCA</name>
<dbReference type="EC" id="2.7.11.1" evidence="3"/>
<dbReference type="PROSITE" id="PS00108">
    <property type="entry name" value="PROTEIN_KINASE_ST"/>
    <property type="match status" value="1"/>
</dbReference>
<dbReference type="FunFam" id="1.10.510.10:FF:000653">
    <property type="entry name" value="Non-specific serine/threonine protein kinase"/>
    <property type="match status" value="1"/>
</dbReference>
<dbReference type="AlphaFoldDB" id="A0A1J3GV56"/>
<dbReference type="GO" id="GO:0004674">
    <property type="term" value="F:protein serine/threonine kinase activity"/>
    <property type="evidence" value="ECO:0007669"/>
    <property type="project" value="UniProtKB-KW"/>
</dbReference>
<keyword evidence="9" id="KW-0464">Manganese</keyword>
<evidence type="ECO:0000256" key="8">
    <source>
        <dbReference type="ARBA" id="ARBA00022840"/>
    </source>
</evidence>
<dbReference type="SUPFAM" id="SSF56112">
    <property type="entry name" value="Protein kinase-like (PK-like)"/>
    <property type="match status" value="1"/>
</dbReference>
<evidence type="ECO:0000259" key="14">
    <source>
        <dbReference type="PROSITE" id="PS50011"/>
    </source>
</evidence>
<dbReference type="Gene3D" id="1.10.510.10">
    <property type="entry name" value="Transferase(Phosphotransferase) domain 1"/>
    <property type="match status" value="1"/>
</dbReference>
<evidence type="ECO:0000313" key="16">
    <source>
        <dbReference type="EMBL" id="JAU60035.1"/>
    </source>
</evidence>
<dbReference type="InterPro" id="IPR017441">
    <property type="entry name" value="Protein_kinase_ATP_BS"/>
</dbReference>
<keyword evidence="7 16" id="KW-0418">Kinase</keyword>
<keyword evidence="6 12" id="KW-0547">Nucleotide-binding</keyword>
<comment type="catalytic activity">
    <reaction evidence="10">
        <text>L-threonyl-[protein] + ATP = O-phospho-L-threonyl-[protein] + ADP + H(+)</text>
        <dbReference type="Rhea" id="RHEA:46608"/>
        <dbReference type="Rhea" id="RHEA-COMP:11060"/>
        <dbReference type="Rhea" id="RHEA-COMP:11605"/>
        <dbReference type="ChEBI" id="CHEBI:15378"/>
        <dbReference type="ChEBI" id="CHEBI:30013"/>
        <dbReference type="ChEBI" id="CHEBI:30616"/>
        <dbReference type="ChEBI" id="CHEBI:61977"/>
        <dbReference type="ChEBI" id="CHEBI:456216"/>
        <dbReference type="EC" id="2.7.11.1"/>
    </reaction>
</comment>
<evidence type="ECO:0000256" key="5">
    <source>
        <dbReference type="ARBA" id="ARBA00022679"/>
    </source>
</evidence>
<dbReference type="InterPro" id="IPR008271">
    <property type="entry name" value="Ser/Thr_kinase_AS"/>
</dbReference>
<dbReference type="GO" id="GO:0005524">
    <property type="term" value="F:ATP binding"/>
    <property type="evidence" value="ECO:0007669"/>
    <property type="project" value="UniProtKB-UniRule"/>
</dbReference>
<protein>
    <recommendedName>
        <fullName evidence="3">non-specific serine/threonine protein kinase</fullName>
        <ecNumber evidence="3">2.7.11.1</ecNumber>
    </recommendedName>
</protein>
<keyword evidence="8 12" id="KW-0067">ATP-binding</keyword>
<evidence type="ECO:0000256" key="13">
    <source>
        <dbReference type="RuleBase" id="RU000304"/>
    </source>
</evidence>
<feature type="binding site" evidence="12">
    <location>
        <position position="60"/>
    </location>
    <ligand>
        <name>ATP</name>
        <dbReference type="ChEBI" id="CHEBI:30616"/>
    </ligand>
</feature>